<dbReference type="AlphaFoldDB" id="A0A8T0AC62"/>
<dbReference type="InterPro" id="IPR010796">
    <property type="entry name" value="C2_B9-type_dom"/>
</dbReference>
<evidence type="ECO:0008006" key="9">
    <source>
        <dbReference type="Google" id="ProtNLM"/>
    </source>
</evidence>
<keyword evidence="8" id="KW-1185">Reference proteome</keyword>
<organism evidence="7 8">
    <name type="scientific">Silurus meridionalis</name>
    <name type="common">Southern catfish</name>
    <name type="synonym">Silurus soldatovi meridionalis</name>
    <dbReference type="NCBI Taxonomy" id="175797"/>
    <lineage>
        <taxon>Eukaryota</taxon>
        <taxon>Metazoa</taxon>
        <taxon>Chordata</taxon>
        <taxon>Craniata</taxon>
        <taxon>Vertebrata</taxon>
        <taxon>Euteleostomi</taxon>
        <taxon>Actinopterygii</taxon>
        <taxon>Neopterygii</taxon>
        <taxon>Teleostei</taxon>
        <taxon>Ostariophysi</taxon>
        <taxon>Siluriformes</taxon>
        <taxon>Siluridae</taxon>
        <taxon>Silurus</taxon>
    </lineage>
</organism>
<dbReference type="GO" id="GO:0060271">
    <property type="term" value="P:cilium assembly"/>
    <property type="evidence" value="ECO:0007669"/>
    <property type="project" value="TreeGrafter"/>
</dbReference>
<accession>A0A8T0AC62</accession>
<sequence>MADGWCTDTGEVVYRSRDAVKNLKIRVRIERVTSAAAFRNHPQQQQQLERGVLELNPLISQARSAGDEEELVVGWQEKLFSQYEVDLYQTESLCQTPLEKQYHAEIMETERCKRRRNRRIFTYTDFDRFTNWEEQAQSLLTPAQSKPTFLAERMANVRHRRQDRRPADSNIPKTRLVVWEPSIEFVKSSHTVNTPMQTMHVMADLGPAGNLGLKENEYVLCTIKADSNGVLAVKPDFNNGRGPYRLETEGERREVWRLYLENASVPISAEEKQREQRMYRDLYSRHKDYLSSLVGQDFEMPPAGFLRLIVNGEIVSAQGYEYDNLYVHFILELPNNWSSVPSQSLSGVTQTCRTRSIGKENIAFFSYPFSFESFFRNEVESEESLPQWPVLYFRVLSLDSWQRYRTEGYGYIVIPTTPGSHSVTCHTWRPLKLGTMAELRRFFIGGTPELEDISDVRIPGTFKGDRLSRFGFRTQTTGSVTFNLNCIQHSREFVEASALKKRRQTVLDQLGGHSQKGSVYNVLEAFQRARKRMQDARESLPRDLINTAGPLDNESSA</sequence>
<dbReference type="PANTHER" id="PTHR12968">
    <property type="entry name" value="B9 DOMAIN-CONTAINING"/>
    <property type="match status" value="1"/>
</dbReference>
<evidence type="ECO:0000256" key="5">
    <source>
        <dbReference type="ARBA" id="ARBA00023273"/>
    </source>
</evidence>
<comment type="caution">
    <text evidence="7">The sequence shown here is derived from an EMBL/GenBank/DDBJ whole genome shotgun (WGS) entry which is preliminary data.</text>
</comment>
<keyword evidence="5" id="KW-0966">Cell projection</keyword>
<protein>
    <recommendedName>
        <fullName evidence="9">Meckel syndrome type 1 protein</fullName>
    </recommendedName>
</protein>
<evidence type="ECO:0000313" key="7">
    <source>
        <dbReference type="EMBL" id="KAF7688869.1"/>
    </source>
</evidence>
<gene>
    <name evidence="7" type="ORF">HF521_013676</name>
</gene>
<dbReference type="Proteomes" id="UP000606274">
    <property type="component" value="Unassembled WGS sequence"/>
</dbReference>
<name>A0A8T0AC62_SILME</name>
<evidence type="ECO:0000313" key="8">
    <source>
        <dbReference type="Proteomes" id="UP000606274"/>
    </source>
</evidence>
<dbReference type="PANTHER" id="PTHR12968:SF4">
    <property type="entry name" value="TECTONIC-LIKE COMPLEX MEMBER MKS1"/>
    <property type="match status" value="1"/>
</dbReference>
<keyword evidence="4" id="KW-0206">Cytoskeleton</keyword>
<comment type="subcellular location">
    <subcellularLocation>
        <location evidence="1">Cytoplasm</location>
        <location evidence="1">Cytoskeleton</location>
        <location evidence="1">Cilium basal body</location>
    </subcellularLocation>
</comment>
<evidence type="ECO:0000256" key="1">
    <source>
        <dbReference type="ARBA" id="ARBA00004120"/>
    </source>
</evidence>
<keyword evidence="3" id="KW-0970">Cilium biogenesis/degradation</keyword>
<keyword evidence="2" id="KW-0963">Cytoplasm</keyword>
<reference evidence="7" key="1">
    <citation type="submission" date="2020-08" db="EMBL/GenBank/DDBJ databases">
        <title>Chromosome-level assembly of Southern catfish (Silurus meridionalis) provides insights into visual adaptation to the nocturnal and benthic lifestyles.</title>
        <authorList>
            <person name="Zhang Y."/>
            <person name="Wang D."/>
            <person name="Peng Z."/>
        </authorList>
    </citation>
    <scope>NUCLEOTIDE SEQUENCE</scope>
    <source>
        <strain evidence="7">SWU-2019-XX</strain>
        <tissue evidence="7">Muscle</tissue>
    </source>
</reference>
<dbReference type="OrthoDB" id="10263520at2759"/>
<evidence type="ECO:0000256" key="4">
    <source>
        <dbReference type="ARBA" id="ARBA00023212"/>
    </source>
</evidence>
<evidence type="ECO:0000256" key="6">
    <source>
        <dbReference type="SAM" id="MobiDB-lite"/>
    </source>
</evidence>
<evidence type="ECO:0000256" key="2">
    <source>
        <dbReference type="ARBA" id="ARBA00022490"/>
    </source>
</evidence>
<dbReference type="Pfam" id="PF07162">
    <property type="entry name" value="B9-C2"/>
    <property type="match status" value="1"/>
</dbReference>
<dbReference type="GO" id="GO:0036038">
    <property type="term" value="C:MKS complex"/>
    <property type="evidence" value="ECO:0007669"/>
    <property type="project" value="TreeGrafter"/>
</dbReference>
<dbReference type="PROSITE" id="PS51381">
    <property type="entry name" value="C2_B9"/>
    <property type="match status" value="1"/>
</dbReference>
<evidence type="ECO:0000256" key="3">
    <source>
        <dbReference type="ARBA" id="ARBA00022794"/>
    </source>
</evidence>
<dbReference type="EMBL" id="JABFDY010000025">
    <property type="protein sequence ID" value="KAF7688869.1"/>
    <property type="molecule type" value="Genomic_DNA"/>
</dbReference>
<feature type="region of interest" description="Disordered" evidence="6">
    <location>
        <begin position="537"/>
        <end position="557"/>
    </location>
</feature>
<proteinExistence type="predicted"/>